<evidence type="ECO:0000256" key="2">
    <source>
        <dbReference type="SAM" id="SignalP"/>
    </source>
</evidence>
<accession>A0A7G7WA61</accession>
<evidence type="ECO:0000313" key="4">
    <source>
        <dbReference type="Proteomes" id="UP000515489"/>
    </source>
</evidence>
<proteinExistence type="predicted"/>
<keyword evidence="2" id="KW-0732">Signal</keyword>
<feature type="transmembrane region" description="Helical" evidence="1">
    <location>
        <begin position="178"/>
        <end position="199"/>
    </location>
</feature>
<keyword evidence="1" id="KW-1133">Transmembrane helix</keyword>
<dbReference type="EMBL" id="CP060202">
    <property type="protein sequence ID" value="QNH63254.1"/>
    <property type="molecule type" value="Genomic_DNA"/>
</dbReference>
<dbReference type="AlphaFoldDB" id="A0A7G7WA61"/>
<name>A0A7G7WA61_9BACT</name>
<keyword evidence="1" id="KW-0812">Transmembrane</keyword>
<dbReference type="KEGG" id="hsk:H4317_05460"/>
<reference evidence="3 4" key="1">
    <citation type="submission" date="2020-08" db="EMBL/GenBank/DDBJ databases">
        <title>Hymenobacter sp. S2-20-2 genome sequencing.</title>
        <authorList>
            <person name="Jin L."/>
        </authorList>
    </citation>
    <scope>NUCLEOTIDE SEQUENCE [LARGE SCALE GENOMIC DNA]</scope>
    <source>
        <strain evidence="3 4">S2-20-2</strain>
    </source>
</reference>
<sequence>MKHLFHHLPKLAAIAAIALSASSCNRAEYAMLPKTSPYHATYHGTAKPAPAPVAQQEEIATAEVITAPVEEKNIVAETPAAVPAVTPAATPAAKSAAVASAKATKPAATSAAPRKLNLVERAAFSKVTKKLDKLASKAQLKQRYETAETSKIGGYLRTGIILILVGLLISLLSGISGIFGLIGGIISIIGLIFIILWLLDEV</sequence>
<dbReference type="PROSITE" id="PS51257">
    <property type="entry name" value="PROKAR_LIPOPROTEIN"/>
    <property type="match status" value="1"/>
</dbReference>
<evidence type="ECO:0000256" key="1">
    <source>
        <dbReference type="SAM" id="Phobius"/>
    </source>
</evidence>
<dbReference type="RefSeq" id="WP_185889135.1">
    <property type="nucleotide sequence ID" value="NZ_CP060202.1"/>
</dbReference>
<feature type="chain" id="PRO_5028985848" evidence="2">
    <location>
        <begin position="27"/>
        <end position="202"/>
    </location>
</feature>
<feature type="transmembrane region" description="Helical" evidence="1">
    <location>
        <begin position="152"/>
        <end position="171"/>
    </location>
</feature>
<protein>
    <submittedName>
        <fullName evidence="3">Uncharacterized protein</fullName>
    </submittedName>
</protein>
<feature type="signal peptide" evidence="2">
    <location>
        <begin position="1"/>
        <end position="26"/>
    </location>
</feature>
<evidence type="ECO:0000313" key="3">
    <source>
        <dbReference type="EMBL" id="QNH63254.1"/>
    </source>
</evidence>
<dbReference type="Proteomes" id="UP000515489">
    <property type="component" value="Chromosome"/>
</dbReference>
<keyword evidence="4" id="KW-1185">Reference proteome</keyword>
<gene>
    <name evidence="3" type="ORF">H4317_05460</name>
</gene>
<organism evidence="3 4">
    <name type="scientific">Hymenobacter sediminicola</name>
    <dbReference type="NCBI Taxonomy" id="2761579"/>
    <lineage>
        <taxon>Bacteria</taxon>
        <taxon>Pseudomonadati</taxon>
        <taxon>Bacteroidota</taxon>
        <taxon>Cytophagia</taxon>
        <taxon>Cytophagales</taxon>
        <taxon>Hymenobacteraceae</taxon>
        <taxon>Hymenobacter</taxon>
    </lineage>
</organism>
<keyword evidence="1" id="KW-0472">Membrane</keyword>